<reference evidence="3" key="1">
    <citation type="submission" date="2021-01" db="EMBL/GenBank/DDBJ databases">
        <authorList>
            <person name="Corre E."/>
            <person name="Pelletier E."/>
            <person name="Niang G."/>
            <person name="Scheremetjew M."/>
            <person name="Finn R."/>
            <person name="Kale V."/>
            <person name="Holt S."/>
            <person name="Cochrane G."/>
            <person name="Meng A."/>
            <person name="Brown T."/>
            <person name="Cohen L."/>
        </authorList>
    </citation>
    <scope>NUCLEOTIDE SEQUENCE</scope>
    <source>
        <strain evidence="3">CCMP1510</strain>
    </source>
</reference>
<dbReference type="InterPro" id="IPR015943">
    <property type="entry name" value="WD40/YVTN_repeat-like_dom_sf"/>
</dbReference>
<dbReference type="EMBL" id="HBIJ01022322">
    <property type="protein sequence ID" value="CAE0373747.1"/>
    <property type="molecule type" value="Transcribed_RNA"/>
</dbReference>
<dbReference type="Pfam" id="PF03178">
    <property type="entry name" value="CPSF_A"/>
    <property type="match status" value="1"/>
</dbReference>
<name>A0A7S3NR09_9STRA</name>
<dbReference type="InterPro" id="IPR004871">
    <property type="entry name" value="RSE1/DDB1/CPSF1_C"/>
</dbReference>
<dbReference type="GO" id="GO:0003676">
    <property type="term" value="F:nucleic acid binding"/>
    <property type="evidence" value="ECO:0007669"/>
    <property type="project" value="InterPro"/>
</dbReference>
<evidence type="ECO:0000313" key="3">
    <source>
        <dbReference type="EMBL" id="CAE0373747.1"/>
    </source>
</evidence>
<organism evidence="3">
    <name type="scientific">Aureoumbra lagunensis</name>
    <dbReference type="NCBI Taxonomy" id="44058"/>
    <lineage>
        <taxon>Eukaryota</taxon>
        <taxon>Sar</taxon>
        <taxon>Stramenopiles</taxon>
        <taxon>Ochrophyta</taxon>
        <taxon>Pelagophyceae</taxon>
        <taxon>Pelagomonadales</taxon>
        <taxon>Aureoumbra</taxon>
    </lineage>
</organism>
<dbReference type="GO" id="GO:0005634">
    <property type="term" value="C:nucleus"/>
    <property type="evidence" value="ECO:0007669"/>
    <property type="project" value="InterPro"/>
</dbReference>
<proteinExistence type="predicted"/>
<gene>
    <name evidence="3" type="ORF">ALAG00032_LOCUS14549</name>
</gene>
<evidence type="ECO:0000256" key="1">
    <source>
        <dbReference type="SAM" id="MobiDB-lite"/>
    </source>
</evidence>
<feature type="domain" description="RSE1/DDB1/CPSF1 C-terminal" evidence="2">
    <location>
        <begin position="1080"/>
        <end position="1391"/>
    </location>
</feature>
<feature type="compositionally biased region" description="Polar residues" evidence="1">
    <location>
        <begin position="969"/>
        <end position="989"/>
    </location>
</feature>
<dbReference type="Gene3D" id="2.130.10.10">
    <property type="entry name" value="YVTN repeat-like/Quinoprotein amine dehydrogenase"/>
    <property type="match status" value="1"/>
</dbReference>
<dbReference type="PANTHER" id="PTHR10644">
    <property type="entry name" value="DNA REPAIR/RNA PROCESSING CPSF FAMILY"/>
    <property type="match status" value="1"/>
</dbReference>
<sequence>MYMSQREILGDARSISACCWARVNEEYRLVLGRGAWLEVYSICESTLVRRLSLGVAARVAGLGVVSRRLFDAAYKDNDEFVIINTKCGKVSLCDISNDGITSVSLWDLASPCDNFDETNENRTLEENQRLDGLIQTKCAWGDRGLGIVLCGRMLVVFDVTVPRRLSTKTIVQDERKTAVFFRQLSYESHLNVVCLDAQADVGLVALRDSADSSQSYVKRVNLINLATVEIKCPGFVFAARLSPNGYRVACLSPNRIILLRYCDQTTNLLHESESSMFPQYSNVQHLQVPMLDAEYKETSTMIVEHDIAISGISSLEPPGDAPRLENWGIELSVTCQISWVSRNALILATPSGLWSIGGPDMRLEPLASFVTQSTFDSAIIICTCPPYTFISSGNDDALLCTFQLGKHPATLELNAMRREDKSSSFSSDWEQYAKHRVERKESHLNHGGSSYETNFSKHLETNDPLFDLNDEKQHIQGVTYSPNRSGLDENMDGILSIHVSDSLAVMGAFSDACACPRLDCYWGFDFSSASSAKRRQLYPDMAMLGCAGNALVHIARGFRLIPIWSLKDVSSASITSDGLLQVVRNSTRCIELYRVCIDSDKDASNLRLENPNIFVNHDAEIRDSRKKAKTDHTNISPVHKYSSVNGSFCIDLNGITGNVVLHAGQILDVATGALLLCGPYAAACAVIEKEQQPRLCCISHTGYIEMWLLPDWQLEYTSVASVLSHPSSLDHIDEEQNMDISSTANKLMDDKDSEESICAMGFAVLCDRSNSRERINKKTDVACLAVLTSLSLRLFDLKSRRRLTHSFPIFAGSLGFAKISTCVEFESRNCLIVSTSSRCGIIFSDRGLVKVVDLMPSCLDLILPLPNVRGLAYLYRSTLYITSSIGSALHISSDGAVFHRLPLGGTARRLIYIPPTTPTACKNLPHDNVLTDTLSPGSEDSKQVRYSMTESSDVDQSAVTKLNINEDTYSSGIHRPSSMQKANSSTNDLTGGGNEASLIGSPLAVIIVATPPRVDTSSPLHHGNSISNKVSTGDDSLLYWNQRMSTNSSELDELPIVPIEILATGPLPLARSWNGATRDELRVVDLDVGRITQKCILESGETAACLSAIRIGGRVLIAIGTCSRFEENAMSQGRLLILGRTTSHSNTLHLVTNKYCIAAVTAICSIDDRFVIISTGNRIEIYEPNTLHDPSNIDHTRNTNNLTHSTHNLLTFRQVAQHHTQGSSAIQLIPIQHYILALDSYRGLRLLYWRRRDKLLIDVAKDENLGLMARSHHTCNAVIDQYHPGKLATLISTAQFDNSYLTLSEYAPVRSGSTRVSKVLRRHFHVNLNAVSIALPRLAPNLYASVDGDGAASLLTLGCPPEATFRSLSSLQRLLCQVANNPMGLNHASHNLIGNNNSLLNANSLVRDFHNLSKCTQAEIALAIASSRTRIYEAITELDLCNTLP</sequence>
<accession>A0A7S3NR09</accession>
<evidence type="ECO:0000259" key="2">
    <source>
        <dbReference type="Pfam" id="PF03178"/>
    </source>
</evidence>
<protein>
    <recommendedName>
        <fullName evidence="2">RSE1/DDB1/CPSF1 C-terminal domain-containing protein</fullName>
    </recommendedName>
</protein>
<dbReference type="InterPro" id="IPR050358">
    <property type="entry name" value="RSE1/DDB1/CFT1"/>
</dbReference>
<feature type="region of interest" description="Disordered" evidence="1">
    <location>
        <begin position="969"/>
        <end position="994"/>
    </location>
</feature>